<gene>
    <name evidence="1" type="ORF">PHYEVI_LOCUS6396</name>
</gene>
<dbReference type="PANTHER" id="PTHR12444">
    <property type="entry name" value="PROTEIN EFR3 HOMOLOG CMP44E"/>
    <property type="match status" value="1"/>
</dbReference>
<protein>
    <submittedName>
        <fullName evidence="1">Uncharacterized protein</fullName>
    </submittedName>
</protein>
<proteinExistence type="predicted"/>
<keyword evidence="2" id="KW-1185">Reference proteome</keyword>
<dbReference type="Proteomes" id="UP001153712">
    <property type="component" value="Chromosome 3"/>
</dbReference>
<dbReference type="AlphaFoldDB" id="A0A9N9XQ45"/>
<evidence type="ECO:0000313" key="1">
    <source>
        <dbReference type="EMBL" id="CAG9860037.1"/>
    </source>
</evidence>
<dbReference type="GO" id="GO:0072659">
    <property type="term" value="P:protein localization to plasma membrane"/>
    <property type="evidence" value="ECO:0007669"/>
    <property type="project" value="TreeGrafter"/>
</dbReference>
<organism evidence="1 2">
    <name type="scientific">Phyllotreta striolata</name>
    <name type="common">Striped flea beetle</name>
    <name type="synonym">Crioceris striolata</name>
    <dbReference type="NCBI Taxonomy" id="444603"/>
    <lineage>
        <taxon>Eukaryota</taxon>
        <taxon>Metazoa</taxon>
        <taxon>Ecdysozoa</taxon>
        <taxon>Arthropoda</taxon>
        <taxon>Hexapoda</taxon>
        <taxon>Insecta</taxon>
        <taxon>Pterygota</taxon>
        <taxon>Neoptera</taxon>
        <taxon>Endopterygota</taxon>
        <taxon>Coleoptera</taxon>
        <taxon>Polyphaga</taxon>
        <taxon>Cucujiformia</taxon>
        <taxon>Chrysomeloidea</taxon>
        <taxon>Chrysomelidae</taxon>
        <taxon>Galerucinae</taxon>
        <taxon>Alticini</taxon>
        <taxon>Phyllotreta</taxon>
    </lineage>
</organism>
<name>A0A9N9XQ45_PHYSR</name>
<dbReference type="OrthoDB" id="7765283at2759"/>
<dbReference type="PANTHER" id="PTHR12444:SF9">
    <property type="entry name" value="AGAP013133-PA"/>
    <property type="match status" value="1"/>
</dbReference>
<dbReference type="EMBL" id="OU900096">
    <property type="protein sequence ID" value="CAG9860037.1"/>
    <property type="molecule type" value="Genomic_DNA"/>
</dbReference>
<sequence length="551" mass="64576">MPETGISSEDAAQLEKTTDDLEDINVFISDTEYSQLKKECKFSKLFVQPEEMSLEEFDCKIKLLYKCCLRGVHDLHDLHLRRKMGLRVLDDLTVRAKPEFFAVKHIIHIIWSLMSCIHHFQLRLKVDKTGLISWIRQKQVQRCFKIYYRLIKLIKEPCHRIALNSIITFYKEGKLWDVEFGCTEMLIGIFKDQGRADGIDDLIYTIEHCTTVNMKEAKHMLQLLNNILRKLKWNSIPENLLMKLLDMVECSVLPYEGDTFNYMPLRRSLENCLRNIINNLNRNDLVKLIYLVTLRLYYTGDDESKLIQPLGTMCIQAAYKYKLKSIQCPLHEGPLPITIRLFDVNNPGILRVAVKMWQHLLDRNNNYVHFQTPKIFFRECNYNLRITKCSDQDKTFFKQAKKQIYDHIINAILLTSDRAGLENVFTAIAVALVDIPCGYSASCFVSVAMSIQDYAVRITQTNRIRSHHLHAIVLSILTLVCYVHKAQVLYDYVIGVMEKRAEWAPHLNPPLRQHYVYSQHHVLWNKPNFFFEDWEARFGLWKCFKGLKKGA</sequence>
<accession>A0A9N9XQ45</accession>
<evidence type="ECO:0000313" key="2">
    <source>
        <dbReference type="Proteomes" id="UP001153712"/>
    </source>
</evidence>
<dbReference type="InterPro" id="IPR051851">
    <property type="entry name" value="EFR3_Homologs"/>
</dbReference>
<reference evidence="1" key="1">
    <citation type="submission" date="2022-01" db="EMBL/GenBank/DDBJ databases">
        <authorList>
            <person name="King R."/>
        </authorList>
    </citation>
    <scope>NUCLEOTIDE SEQUENCE</scope>
</reference>
<dbReference type="GO" id="GO:0005886">
    <property type="term" value="C:plasma membrane"/>
    <property type="evidence" value="ECO:0007669"/>
    <property type="project" value="TreeGrafter"/>
</dbReference>